<dbReference type="InterPro" id="IPR015943">
    <property type="entry name" value="WD40/YVTN_repeat-like_dom_sf"/>
</dbReference>
<dbReference type="Pfam" id="PF00400">
    <property type="entry name" value="WD40"/>
    <property type="match status" value="2"/>
</dbReference>
<name>A0A2T7NUV9_POMCA</name>
<evidence type="ECO:0000313" key="2">
    <source>
        <dbReference type="EMBL" id="PVD24953.1"/>
    </source>
</evidence>
<feature type="region of interest" description="Disordered" evidence="1">
    <location>
        <begin position="403"/>
        <end position="468"/>
    </location>
</feature>
<comment type="caution">
    <text evidence="2">The sequence shown here is derived from an EMBL/GenBank/DDBJ whole genome shotgun (WGS) entry which is preliminary data.</text>
</comment>
<dbReference type="SUPFAM" id="SSF50978">
    <property type="entry name" value="WD40 repeat-like"/>
    <property type="match status" value="1"/>
</dbReference>
<proteinExistence type="predicted"/>
<reference evidence="2 3" key="1">
    <citation type="submission" date="2018-04" db="EMBL/GenBank/DDBJ databases">
        <title>The genome of golden apple snail Pomacea canaliculata provides insight into stress tolerance and invasive adaptation.</title>
        <authorList>
            <person name="Liu C."/>
            <person name="Liu B."/>
            <person name="Ren Y."/>
            <person name="Zhang Y."/>
            <person name="Wang H."/>
            <person name="Li S."/>
            <person name="Jiang F."/>
            <person name="Yin L."/>
            <person name="Zhang G."/>
            <person name="Qian W."/>
            <person name="Fan W."/>
        </authorList>
    </citation>
    <scope>NUCLEOTIDE SEQUENCE [LARGE SCALE GENOMIC DNA]</scope>
    <source>
        <strain evidence="2">SZHN2017</strain>
        <tissue evidence="2">Muscle</tissue>
    </source>
</reference>
<evidence type="ECO:0000313" key="3">
    <source>
        <dbReference type="Proteomes" id="UP000245119"/>
    </source>
</evidence>
<dbReference type="PANTHER" id="PTHR44414">
    <property type="entry name" value="PROTEIN NEDD1"/>
    <property type="match status" value="1"/>
</dbReference>
<dbReference type="Gene3D" id="2.130.10.10">
    <property type="entry name" value="YVTN repeat-like/Quinoprotein amine dehydrogenase"/>
    <property type="match status" value="3"/>
</dbReference>
<dbReference type="AlphaFoldDB" id="A0A2T7NUV9"/>
<dbReference type="EMBL" id="PZQS01000009">
    <property type="protein sequence ID" value="PVD24953.1"/>
    <property type="molecule type" value="Genomic_DNA"/>
</dbReference>
<dbReference type="GO" id="GO:0007020">
    <property type="term" value="P:microtubule nucleation"/>
    <property type="evidence" value="ECO:0007669"/>
    <property type="project" value="TreeGrafter"/>
</dbReference>
<dbReference type="GO" id="GO:0036064">
    <property type="term" value="C:ciliary basal body"/>
    <property type="evidence" value="ECO:0007669"/>
    <property type="project" value="TreeGrafter"/>
</dbReference>
<gene>
    <name evidence="2" type="ORF">C0Q70_15449</name>
</gene>
<protein>
    <submittedName>
        <fullName evidence="2">Uncharacterized protein</fullName>
    </submittedName>
</protein>
<accession>A0A2T7NUV9</accession>
<dbReference type="InterPro" id="IPR001680">
    <property type="entry name" value="WD40_rpt"/>
</dbReference>
<dbReference type="OrthoDB" id="1602884at2759"/>
<dbReference type="InterPro" id="IPR052818">
    <property type="entry name" value="NEDD1_Spindle_Assembly"/>
</dbReference>
<evidence type="ECO:0000256" key="1">
    <source>
        <dbReference type="SAM" id="MobiDB-lite"/>
    </source>
</evidence>
<dbReference type="GO" id="GO:0000922">
    <property type="term" value="C:spindle pole"/>
    <property type="evidence" value="ECO:0007669"/>
    <property type="project" value="TreeGrafter"/>
</dbReference>
<feature type="compositionally biased region" description="Low complexity" evidence="1">
    <location>
        <begin position="420"/>
        <end position="438"/>
    </location>
</feature>
<dbReference type="GO" id="GO:0005814">
    <property type="term" value="C:centriole"/>
    <property type="evidence" value="ECO:0007669"/>
    <property type="project" value="TreeGrafter"/>
</dbReference>
<dbReference type="GO" id="GO:0005813">
    <property type="term" value="C:centrosome"/>
    <property type="evidence" value="ECO:0007669"/>
    <property type="project" value="TreeGrafter"/>
</dbReference>
<keyword evidence="3" id="KW-1185">Reference proteome</keyword>
<dbReference type="GO" id="GO:0005737">
    <property type="term" value="C:cytoplasm"/>
    <property type="evidence" value="ECO:0007669"/>
    <property type="project" value="TreeGrafter"/>
</dbReference>
<dbReference type="STRING" id="400727.A0A2T7NUV9"/>
<sequence>MEGLHLASAGDDVKLWDCSQGVVLLHQFNPHNHNVASVSWNFDGSFLASCSINDDAVVLTYTKNNALTSVDLQCGTGVQCVDFNSNSRYILCGGTDGVSVWDLKTKSLKKSFKEAKGPITAARYNWNDSYIAAGSETGEIILHNTITGQSSSPLLAATAQAIRQLEYSGFKKSMFGCTSDDGVVTLWDANARRQLHVFQEAHVGPATGLAFSPINEMLMISVGLDKRMVCYDIQKKKMLKAIDTQSPLTCIDIMHDGATAAVGSTRGKIYFYDLRQGGGSPVCAFQAHRTSVQAVRFMPLVKIKNEIAEGMQNMQPMSSHRRQLPLSPRTMQNITPNRQSVQSQHCHNISLSATQLSLTSSRGEDSYAGVFSPLTNGKVEQLSSHSFHGTSSLLSTPSFLGQAGSSVHSPLPVHQSHHMSSGLLNKTSNSLTNYSSNYAGSTAPNASQSTSSQHPHSPQGSGASPSLPSAHKYSFDAISFHDPSAATASSVEQIAPLPVLQLSPSQARSIMIEDQESCV</sequence>
<feature type="compositionally biased region" description="Low complexity" evidence="1">
    <location>
        <begin position="447"/>
        <end position="462"/>
    </location>
</feature>
<dbReference type="GO" id="GO:0043015">
    <property type="term" value="F:gamma-tubulin binding"/>
    <property type="evidence" value="ECO:0007669"/>
    <property type="project" value="TreeGrafter"/>
</dbReference>
<dbReference type="InterPro" id="IPR036322">
    <property type="entry name" value="WD40_repeat_dom_sf"/>
</dbReference>
<dbReference type="SMART" id="SM00320">
    <property type="entry name" value="WD40"/>
    <property type="match status" value="6"/>
</dbReference>
<dbReference type="Proteomes" id="UP000245119">
    <property type="component" value="Linkage Group LG9"/>
</dbReference>
<dbReference type="GO" id="GO:0000278">
    <property type="term" value="P:mitotic cell cycle"/>
    <property type="evidence" value="ECO:0007669"/>
    <property type="project" value="TreeGrafter"/>
</dbReference>
<dbReference type="PANTHER" id="PTHR44414:SF1">
    <property type="entry name" value="PROTEIN NEDD1"/>
    <property type="match status" value="1"/>
</dbReference>
<organism evidence="2 3">
    <name type="scientific">Pomacea canaliculata</name>
    <name type="common">Golden apple snail</name>
    <dbReference type="NCBI Taxonomy" id="400727"/>
    <lineage>
        <taxon>Eukaryota</taxon>
        <taxon>Metazoa</taxon>
        <taxon>Spiralia</taxon>
        <taxon>Lophotrochozoa</taxon>
        <taxon>Mollusca</taxon>
        <taxon>Gastropoda</taxon>
        <taxon>Caenogastropoda</taxon>
        <taxon>Architaenioglossa</taxon>
        <taxon>Ampullarioidea</taxon>
        <taxon>Ampullariidae</taxon>
        <taxon>Pomacea</taxon>
    </lineage>
</organism>